<dbReference type="PROSITE" id="PS00455">
    <property type="entry name" value="AMP_BINDING"/>
    <property type="match status" value="1"/>
</dbReference>
<dbReference type="InterPro" id="IPR006162">
    <property type="entry name" value="Ppantetheine_attach_site"/>
</dbReference>
<dbReference type="Gene3D" id="3.30.559.10">
    <property type="entry name" value="Chloramphenicol acetyltransferase-like domain"/>
    <property type="match status" value="2"/>
</dbReference>
<dbReference type="NCBIfam" id="TIGR01733">
    <property type="entry name" value="AA-adenyl-dom"/>
    <property type="match status" value="1"/>
</dbReference>
<dbReference type="Pfam" id="PF00550">
    <property type="entry name" value="PP-binding"/>
    <property type="match status" value="2"/>
</dbReference>
<dbReference type="GO" id="GO:0005737">
    <property type="term" value="C:cytoplasm"/>
    <property type="evidence" value="ECO:0007669"/>
    <property type="project" value="TreeGrafter"/>
</dbReference>
<dbReference type="InterPro" id="IPR009081">
    <property type="entry name" value="PP-bd_ACP"/>
</dbReference>
<dbReference type="InterPro" id="IPR025110">
    <property type="entry name" value="AMP-bd_C"/>
</dbReference>
<organism evidence="6 7">
    <name type="scientific">Actinoplanes digitatis</name>
    <dbReference type="NCBI Taxonomy" id="1868"/>
    <lineage>
        <taxon>Bacteria</taxon>
        <taxon>Bacillati</taxon>
        <taxon>Actinomycetota</taxon>
        <taxon>Actinomycetes</taxon>
        <taxon>Micromonosporales</taxon>
        <taxon>Micromonosporaceae</taxon>
        <taxon>Actinoplanes</taxon>
    </lineage>
</organism>
<feature type="domain" description="Carrier" evidence="5">
    <location>
        <begin position="448"/>
        <end position="523"/>
    </location>
</feature>
<dbReference type="Gene3D" id="3.30.559.30">
    <property type="entry name" value="Nonribosomal peptide synthetase, condensation domain"/>
    <property type="match status" value="2"/>
</dbReference>
<dbReference type="FunFam" id="1.10.1200.10:FF:000016">
    <property type="entry name" value="Non-ribosomal peptide synthase"/>
    <property type="match status" value="1"/>
</dbReference>
<evidence type="ECO:0000256" key="1">
    <source>
        <dbReference type="ARBA" id="ARBA00001957"/>
    </source>
</evidence>
<feature type="domain" description="Carrier" evidence="5">
    <location>
        <begin position="1467"/>
        <end position="1542"/>
    </location>
</feature>
<dbReference type="InterPro" id="IPR001242">
    <property type="entry name" value="Condensation_dom"/>
</dbReference>
<comment type="cofactor">
    <cofactor evidence="1">
        <name>pantetheine 4'-phosphate</name>
        <dbReference type="ChEBI" id="CHEBI:47942"/>
    </cofactor>
</comment>
<dbReference type="Gene3D" id="2.30.38.10">
    <property type="entry name" value="Luciferase, Domain 3"/>
    <property type="match status" value="1"/>
</dbReference>
<dbReference type="InterPro" id="IPR020845">
    <property type="entry name" value="AMP-binding_CS"/>
</dbReference>
<keyword evidence="2" id="KW-0596">Phosphopantetheine</keyword>
<proteinExistence type="predicted"/>
<feature type="region of interest" description="Disordered" evidence="4">
    <location>
        <begin position="427"/>
        <end position="452"/>
    </location>
</feature>
<dbReference type="Pfam" id="PF13193">
    <property type="entry name" value="AMP-binding_C"/>
    <property type="match status" value="1"/>
</dbReference>
<dbReference type="InterPro" id="IPR036736">
    <property type="entry name" value="ACP-like_sf"/>
</dbReference>
<dbReference type="InterPro" id="IPR029058">
    <property type="entry name" value="AB_hydrolase_fold"/>
</dbReference>
<keyword evidence="7" id="KW-1185">Reference proteome</keyword>
<dbReference type="PANTHER" id="PTHR45527:SF1">
    <property type="entry name" value="FATTY ACID SYNTHASE"/>
    <property type="match status" value="1"/>
</dbReference>
<sequence>MTTMTVPLAPAQRGIYLLHSLDTGSAAYHVPIALRVRGPLRRAALQDAVDALTARHQALRTTFEERDGEPVQVVRAGPGAPRVPVRWAAGPAPDLAAASRAVVAAAAEPFDLRRGPLWRVDVVPAASGDHAVMFAFHHLVLDEVSAGVLARDLRTAYRDPAALRAVPPGREYADCCRSLQGGPDPAAMDYWRARLGGRPPGLLPHDDVEPAGRLFHGDRVPIAVDPAVAGRLGAFCAAQRISPFMLFHAALTALLHGWTGQNRLAVGTPMGGRGDPAYAETVGFFQNTVVLDCEVDPAQNVRGLLRSVRRTVLEAAQHRDAPFEAVVAAVRPVREATRNPLFQAALVYQRVKVEQDWTLDGLAVEPLPFDWPAAHFDLTLTLVHEGGVLHGDLAYDTGRFRRATVEGLAAAFPRLLAAMVADPDRTLADLPLPPPASPPPAPRPRRPAGDGPVERRLCELFGEVLGVDGVEPGDDFFDLGGHSLLAGRLIGRVRAGLRAELSLRDLFEEPTAAGLAGRLRSAGEPPTRRPDSGPVPLSDAQRGLWYLHRLAGPDPAYNVPLVLRFPSGVDRAALRAALVDVVTRHEPLRTVVREAGGEPCQVVLRPDQAAPDLPVTATDEDRLTGLLAGAARFAFDLAAHAPIRARLFALPGGVDVLLLLLHHIAADGRSLGPLGRDLGRAYRARRAGAAPDWPPLPVRYADYTRWQRERLGDVADPASLAGRQAAYWRSALSGLPAAPALPADRPRPAAASYRGATVEVDWDAGLHRAVAALARRHDSTVIMVLHGALAALLCRMGAGEDIPIGVPSAGRADEALDDLVGYFVNTLVLRTDLTGDPAFADLLGRVRDTALAGYAHQDLPFDLVVDAVNPVRSPGRQPLFDVMLSVQREVAGDLPLPGVPTVLGRTDSGSAKFDLSLNLQEFHDRDGAPAGIRGGIEYATGLYDRATAEALRDRLARVLREVSADPLRRVGDLELLGPAERRALLSGGSPPGCRHSPATLPRMVERQVARTPGATAVRHGTAAVSYRELNRRANRLARWLIARGVGPEDRVVLALPPSIDLVVALLAVSKAGGAYVPVDPAVVRRVVAEVRPALVLTDVPDGPGGPDDGDVRDEERRAPLSVDNAAYVILTSGSTGRPKGVVVQHRSLARYLRYAAEAYPGVHGDALVPSPASFDLTVTGLLTPLVTGGTVRVGDLDGAGTPPSFLKITPSHLPLLAASGRDAPTVDLVVGGEALRGEQLRDWRARHPGAAVINEYGPTETTVGCAAYRLAPGQPTPEGPVPIGRPVAGGRVYVLDRRLRPQPAGVTGELYLGGDLVARGYLGLAGPTAERFVADPFGPPGARMYRSGDLGRWNHAGLLEYQGRSDTQLKIRGVRVEPGEVEAALTGHDRVGAAAVIAGDDTRLVAYIVTSGTVTDRELRTHLADRLHRQLVPSAFVRLGALPLTPNGKLDHRALPAPAGVPPVGRPAATPAERTLSRLFAEVLGAGEVGAEQSFFDLGGHSLLAVRLAARISEEFGRGVPLGRLIALPTVAELAVELGRPVATGGVHLLREGDRGPAIVLVHPVGGTVSCYRDLVRELPAGGCVAGCENPPGTHPPDGSLTALARRHAAALDELLPEGELVLAGWSVGGVVAYEMAAQLVARGRRVAGLALLDSVAVRTSADRAEVTAGADRLRALPGEPDSAGAAALLAGYGVDAAALRDLPAPDAARLLGGWADLLDLVAGHEPVPLAVPAWLFTGTDNPAGLPERIVAGWQPLAPDLTVVPVAGDHHTLLRPPSVRAVAARLAGLMAGERR</sequence>
<dbReference type="InterPro" id="IPR045851">
    <property type="entry name" value="AMP-bd_C_sf"/>
</dbReference>
<name>A0A7W7MPL7_9ACTN</name>
<dbReference type="InterPro" id="IPR023213">
    <property type="entry name" value="CAT-like_dom_sf"/>
</dbReference>
<dbReference type="Pfam" id="PF00501">
    <property type="entry name" value="AMP-binding"/>
    <property type="match status" value="1"/>
</dbReference>
<dbReference type="CDD" id="cd05930">
    <property type="entry name" value="A_NRPS"/>
    <property type="match status" value="1"/>
</dbReference>
<dbReference type="GO" id="GO:0031177">
    <property type="term" value="F:phosphopantetheine binding"/>
    <property type="evidence" value="ECO:0007669"/>
    <property type="project" value="InterPro"/>
</dbReference>
<accession>A0A7W7MPL7</accession>
<dbReference type="PROSITE" id="PS00012">
    <property type="entry name" value="PHOSPHOPANTETHEINE"/>
    <property type="match status" value="1"/>
</dbReference>
<evidence type="ECO:0000256" key="2">
    <source>
        <dbReference type="ARBA" id="ARBA00022450"/>
    </source>
</evidence>
<dbReference type="RefSeq" id="WP_184992519.1">
    <property type="nucleotide sequence ID" value="NZ_BOMK01000001.1"/>
</dbReference>
<dbReference type="GO" id="GO:0003824">
    <property type="term" value="F:catalytic activity"/>
    <property type="evidence" value="ECO:0007669"/>
    <property type="project" value="InterPro"/>
</dbReference>
<dbReference type="SMART" id="SM00823">
    <property type="entry name" value="PKS_PP"/>
    <property type="match status" value="2"/>
</dbReference>
<dbReference type="Gene3D" id="3.30.300.30">
    <property type="match status" value="1"/>
</dbReference>
<evidence type="ECO:0000313" key="6">
    <source>
        <dbReference type="EMBL" id="MBB4761842.1"/>
    </source>
</evidence>
<evidence type="ECO:0000256" key="4">
    <source>
        <dbReference type="SAM" id="MobiDB-lite"/>
    </source>
</evidence>
<evidence type="ECO:0000259" key="5">
    <source>
        <dbReference type="PROSITE" id="PS50075"/>
    </source>
</evidence>
<feature type="region of interest" description="Disordered" evidence="4">
    <location>
        <begin position="516"/>
        <end position="536"/>
    </location>
</feature>
<keyword evidence="3" id="KW-0597">Phosphoprotein</keyword>
<dbReference type="Gene3D" id="3.40.50.980">
    <property type="match status" value="2"/>
</dbReference>
<dbReference type="SUPFAM" id="SSF47336">
    <property type="entry name" value="ACP-like"/>
    <property type="match status" value="2"/>
</dbReference>
<feature type="compositionally biased region" description="Pro residues" evidence="4">
    <location>
        <begin position="431"/>
        <end position="442"/>
    </location>
</feature>
<reference evidence="6 7" key="1">
    <citation type="submission" date="2020-08" db="EMBL/GenBank/DDBJ databases">
        <title>Sequencing the genomes of 1000 actinobacteria strains.</title>
        <authorList>
            <person name="Klenk H.-P."/>
        </authorList>
    </citation>
    <scope>NUCLEOTIDE SEQUENCE [LARGE SCALE GENOMIC DNA]</scope>
    <source>
        <strain evidence="6 7">DSM 43149</strain>
    </source>
</reference>
<evidence type="ECO:0000256" key="3">
    <source>
        <dbReference type="ARBA" id="ARBA00022553"/>
    </source>
</evidence>
<dbReference type="PROSITE" id="PS50075">
    <property type="entry name" value="CARRIER"/>
    <property type="match status" value="2"/>
</dbReference>
<dbReference type="Gene3D" id="1.10.1200.10">
    <property type="entry name" value="ACP-like"/>
    <property type="match status" value="2"/>
</dbReference>
<comment type="caution">
    <text evidence="6">The sequence shown here is derived from an EMBL/GenBank/DDBJ whole genome shotgun (WGS) entry which is preliminary data.</text>
</comment>
<dbReference type="InterPro" id="IPR010071">
    <property type="entry name" value="AA_adenyl_dom"/>
</dbReference>
<evidence type="ECO:0000313" key="7">
    <source>
        <dbReference type="Proteomes" id="UP000578112"/>
    </source>
</evidence>
<dbReference type="SUPFAM" id="SSF56801">
    <property type="entry name" value="Acetyl-CoA synthetase-like"/>
    <property type="match status" value="1"/>
</dbReference>
<dbReference type="Pfam" id="PF00975">
    <property type="entry name" value="Thioesterase"/>
    <property type="match status" value="1"/>
</dbReference>
<dbReference type="SUPFAM" id="SSF52777">
    <property type="entry name" value="CoA-dependent acyltransferases"/>
    <property type="match status" value="4"/>
</dbReference>
<dbReference type="GO" id="GO:0043041">
    <property type="term" value="P:amino acid activation for nonribosomal peptide biosynthetic process"/>
    <property type="evidence" value="ECO:0007669"/>
    <property type="project" value="TreeGrafter"/>
</dbReference>
<dbReference type="GO" id="GO:0008610">
    <property type="term" value="P:lipid biosynthetic process"/>
    <property type="evidence" value="ECO:0007669"/>
    <property type="project" value="UniProtKB-ARBA"/>
</dbReference>
<dbReference type="CDD" id="cd19540">
    <property type="entry name" value="LCL_NRPS-like"/>
    <property type="match status" value="1"/>
</dbReference>
<gene>
    <name evidence="6" type="ORF">BJ971_002398</name>
</gene>
<dbReference type="PANTHER" id="PTHR45527">
    <property type="entry name" value="NONRIBOSOMAL PEPTIDE SYNTHETASE"/>
    <property type="match status" value="1"/>
</dbReference>
<dbReference type="InterPro" id="IPR020806">
    <property type="entry name" value="PKS_PP-bd"/>
</dbReference>
<dbReference type="Proteomes" id="UP000578112">
    <property type="component" value="Unassembled WGS sequence"/>
</dbReference>
<dbReference type="InterPro" id="IPR020802">
    <property type="entry name" value="TesA-like"/>
</dbReference>
<dbReference type="EMBL" id="JACHNH010000001">
    <property type="protein sequence ID" value="MBB4761842.1"/>
    <property type="molecule type" value="Genomic_DNA"/>
</dbReference>
<dbReference type="Gene3D" id="3.40.50.1820">
    <property type="entry name" value="alpha/beta hydrolase"/>
    <property type="match status" value="1"/>
</dbReference>
<dbReference type="SMART" id="SM00824">
    <property type="entry name" value="PKS_TE"/>
    <property type="match status" value="1"/>
</dbReference>
<dbReference type="InterPro" id="IPR000873">
    <property type="entry name" value="AMP-dep_synth/lig_dom"/>
</dbReference>
<protein>
    <submittedName>
        <fullName evidence="6">Amino acid adenylation domain-containing protein</fullName>
    </submittedName>
</protein>
<dbReference type="InterPro" id="IPR001031">
    <property type="entry name" value="Thioesterase"/>
</dbReference>
<dbReference type="SUPFAM" id="SSF53474">
    <property type="entry name" value="alpha/beta-Hydrolases"/>
    <property type="match status" value="1"/>
</dbReference>
<dbReference type="GO" id="GO:0072330">
    <property type="term" value="P:monocarboxylic acid biosynthetic process"/>
    <property type="evidence" value="ECO:0007669"/>
    <property type="project" value="UniProtKB-ARBA"/>
</dbReference>
<dbReference type="CDD" id="cd19531">
    <property type="entry name" value="LCL_NRPS-like"/>
    <property type="match status" value="1"/>
</dbReference>
<dbReference type="Pfam" id="PF00668">
    <property type="entry name" value="Condensation"/>
    <property type="match status" value="2"/>
</dbReference>
<dbReference type="GO" id="GO:0044550">
    <property type="term" value="P:secondary metabolite biosynthetic process"/>
    <property type="evidence" value="ECO:0007669"/>
    <property type="project" value="TreeGrafter"/>
</dbReference>